<dbReference type="Proteomes" id="UP000245119">
    <property type="component" value="Linkage Group LG13"/>
</dbReference>
<protein>
    <recommendedName>
        <fullName evidence="7">Leucine-rich repeat-containing protein 49</fullName>
    </recommendedName>
</protein>
<comment type="caution">
    <text evidence="5">The sequence shown here is derived from an EMBL/GenBank/DDBJ whole genome shotgun (WGS) entry which is preliminary data.</text>
</comment>
<dbReference type="SMART" id="SM00365">
    <property type="entry name" value="LRR_SD22"/>
    <property type="match status" value="5"/>
</dbReference>
<evidence type="ECO:0000313" key="6">
    <source>
        <dbReference type="Proteomes" id="UP000245119"/>
    </source>
</evidence>
<feature type="compositionally biased region" description="Low complexity" evidence="4">
    <location>
        <begin position="61"/>
        <end position="71"/>
    </location>
</feature>
<organism evidence="5 6">
    <name type="scientific">Pomacea canaliculata</name>
    <name type="common">Golden apple snail</name>
    <dbReference type="NCBI Taxonomy" id="400727"/>
    <lineage>
        <taxon>Eukaryota</taxon>
        <taxon>Metazoa</taxon>
        <taxon>Spiralia</taxon>
        <taxon>Lophotrochozoa</taxon>
        <taxon>Mollusca</taxon>
        <taxon>Gastropoda</taxon>
        <taxon>Caenogastropoda</taxon>
        <taxon>Architaenioglossa</taxon>
        <taxon>Ampullarioidea</taxon>
        <taxon>Ampullariidae</taxon>
        <taxon>Pomacea</taxon>
    </lineage>
</organism>
<dbReference type="STRING" id="400727.A0A2T7NG90"/>
<dbReference type="PANTHER" id="PTHR45973">
    <property type="entry name" value="PROTEIN PHOSPHATASE 1 REGULATORY SUBUNIT SDS22-RELATED"/>
    <property type="match status" value="1"/>
</dbReference>
<dbReference type="SMART" id="SM00369">
    <property type="entry name" value="LRR_TYP"/>
    <property type="match status" value="5"/>
</dbReference>
<evidence type="ECO:0000256" key="2">
    <source>
        <dbReference type="ARBA" id="ARBA00022737"/>
    </source>
</evidence>
<gene>
    <name evidence="5" type="ORF">C0Q70_20671</name>
</gene>
<dbReference type="AlphaFoldDB" id="A0A2T7NG90"/>
<sequence length="786" mass="88007">MSYVYASEQDQEFVLETSFLLGCQCWEDIGFGLQSVKTDALLMSVGHLDKKIPIHYRVSSKKSGGASASSVQESGSEGTGAGDEESSSPSRESRSAHMLKVHKTAAFLPGDQVIFAESPSAPGVPVVYRTPEERATNPDRLNLDRRKLTVCPMLEGEDQLRLLNYQHNSITRIQHLSALRRLIFLDLYDNQIEQITGLTSLRSLRVLMLGKNRPLLVELGAFFILLTAELRRLKIWIRFLKLDVLDLHGNQISTIENLSHLSELRVLNLAGNQIVLVDSLSGLDALAELNLRRNKIRAVADVDSLPNLQRLFLSFNEISNFEDVQCLGDSSSLSEICLDGNPICQDPSYKQVVLRHMQQLKQLDMRRVTEEERRLALVMARKEEERRRELNKVAVLKERRRLAINNAKRQWETMQGSLISNTSKMAKGPAVRELYANHVGSLPISGDIFACHSAQYEESLGVTSEKRPGSAHSSLTDLSQESHHEGERPRTALRRNDTKSAPKETVIFGSEGGGSAENLNMVAELEGDTLTLYGPLALGAFDRNWGLQAAGAITSIVFRFIDFDEITKQLHKVRSRFPSTQSLEFTNTNIHSLQQINALSVVRSLDHLTIALDGNPVTKFTLWRLYTIFRLAHFSLKKINDVEVSGADVINAERLFGSLSLIVTSQFSQQRLDTPVGDGRKKHLTHGEDKPRKSEGKGDKSHVEQSGRAALVYTAADIRAGRQDAEKKREFAQTYLSEMSREAIFCDRKRLELVRLWPSMFVTMVQTALAQMAEAGSYAKKTLENI</sequence>
<feature type="compositionally biased region" description="Basic and acidic residues" evidence="4">
    <location>
        <begin position="685"/>
        <end position="705"/>
    </location>
</feature>
<keyword evidence="6" id="KW-1185">Reference proteome</keyword>
<dbReference type="PANTHER" id="PTHR45973:SF8">
    <property type="entry name" value="LEUCINE-RICH REPEAT-CONTAINING PROTEIN 49"/>
    <property type="match status" value="1"/>
</dbReference>
<evidence type="ECO:0000256" key="1">
    <source>
        <dbReference type="ARBA" id="ARBA00022614"/>
    </source>
</evidence>
<dbReference type="EMBL" id="PZQS01000013">
    <property type="protein sequence ID" value="PVD20176.1"/>
    <property type="molecule type" value="Genomic_DNA"/>
</dbReference>
<evidence type="ECO:0008006" key="7">
    <source>
        <dbReference type="Google" id="ProtNLM"/>
    </source>
</evidence>
<evidence type="ECO:0000256" key="4">
    <source>
        <dbReference type="SAM" id="MobiDB-lite"/>
    </source>
</evidence>
<dbReference type="InterPro" id="IPR001611">
    <property type="entry name" value="Leu-rich_rpt"/>
</dbReference>
<feature type="coiled-coil region" evidence="3">
    <location>
        <begin position="368"/>
        <end position="400"/>
    </location>
</feature>
<proteinExistence type="predicted"/>
<feature type="region of interest" description="Disordered" evidence="4">
    <location>
        <begin position="672"/>
        <end position="705"/>
    </location>
</feature>
<evidence type="ECO:0000313" key="5">
    <source>
        <dbReference type="EMBL" id="PVD20176.1"/>
    </source>
</evidence>
<keyword evidence="1" id="KW-0433">Leucine-rich repeat</keyword>
<keyword evidence="3" id="KW-0175">Coiled coil</keyword>
<evidence type="ECO:0000256" key="3">
    <source>
        <dbReference type="SAM" id="Coils"/>
    </source>
</evidence>
<dbReference type="Gene3D" id="3.80.10.10">
    <property type="entry name" value="Ribonuclease Inhibitor"/>
    <property type="match status" value="3"/>
</dbReference>
<keyword evidence="2" id="KW-0677">Repeat</keyword>
<dbReference type="SUPFAM" id="SSF52075">
    <property type="entry name" value="Outer arm dynein light chain 1"/>
    <property type="match status" value="1"/>
</dbReference>
<feature type="region of interest" description="Disordered" evidence="4">
    <location>
        <begin position="460"/>
        <end position="512"/>
    </location>
</feature>
<name>A0A2T7NG90_POMCA</name>
<accession>A0A2T7NG90</accession>
<feature type="compositionally biased region" description="Basic and acidic residues" evidence="4">
    <location>
        <begin position="480"/>
        <end position="502"/>
    </location>
</feature>
<dbReference type="InterPro" id="IPR003591">
    <property type="entry name" value="Leu-rich_rpt_typical-subtyp"/>
</dbReference>
<dbReference type="InterPro" id="IPR032675">
    <property type="entry name" value="LRR_dom_sf"/>
</dbReference>
<dbReference type="OrthoDB" id="1939344at2759"/>
<dbReference type="SUPFAM" id="SSF52058">
    <property type="entry name" value="L domain-like"/>
    <property type="match status" value="1"/>
</dbReference>
<reference evidence="5 6" key="1">
    <citation type="submission" date="2018-04" db="EMBL/GenBank/DDBJ databases">
        <title>The genome of golden apple snail Pomacea canaliculata provides insight into stress tolerance and invasive adaptation.</title>
        <authorList>
            <person name="Liu C."/>
            <person name="Liu B."/>
            <person name="Ren Y."/>
            <person name="Zhang Y."/>
            <person name="Wang H."/>
            <person name="Li S."/>
            <person name="Jiang F."/>
            <person name="Yin L."/>
            <person name="Zhang G."/>
            <person name="Qian W."/>
            <person name="Fan W."/>
        </authorList>
    </citation>
    <scope>NUCLEOTIDE SEQUENCE [LARGE SCALE GENOMIC DNA]</scope>
    <source>
        <strain evidence="5">SZHN2017</strain>
        <tissue evidence="5">Muscle</tissue>
    </source>
</reference>
<feature type="region of interest" description="Disordered" evidence="4">
    <location>
        <begin position="61"/>
        <end position="95"/>
    </location>
</feature>
<dbReference type="Pfam" id="PF14580">
    <property type="entry name" value="LRR_9"/>
    <property type="match status" value="1"/>
</dbReference>
<dbReference type="PROSITE" id="PS51450">
    <property type="entry name" value="LRR"/>
    <property type="match status" value="5"/>
</dbReference>
<dbReference type="InterPro" id="IPR050576">
    <property type="entry name" value="Cilia_flagella_integrity"/>
</dbReference>